<keyword evidence="2" id="KW-1185">Reference proteome</keyword>
<protein>
    <submittedName>
        <fullName evidence="1">Uncharacterized protein</fullName>
    </submittedName>
</protein>
<sequence length="136" mass="16548">MRESCPKCRSKIDGDNKHLWCTNVYFIFAKNPYIFKKKKYINITELIKYDKLKKELAEKDKEIKKLKSKHLFKEDFYLLCEENKLTYDWESLQIDEIAIEMHLKYCESNNHIYCLIKDINNLPSKLESKEDKISWR</sequence>
<name>A0AAX3T0D0_SPICI</name>
<dbReference type="EMBL" id="CP096246">
    <property type="protein sequence ID" value="WFG97019.1"/>
    <property type="molecule type" value="Genomic_DNA"/>
</dbReference>
<proteinExistence type="predicted"/>
<evidence type="ECO:0000313" key="2">
    <source>
        <dbReference type="Proteomes" id="UP001214629"/>
    </source>
</evidence>
<accession>A0AAX3T0D0</accession>
<evidence type="ECO:0000313" key="1">
    <source>
        <dbReference type="EMBL" id="WFG97019.1"/>
    </source>
</evidence>
<gene>
    <name evidence="1" type="ORF">M0C40_03180</name>
</gene>
<reference evidence="1 2" key="1">
    <citation type="submission" date="2022-04" db="EMBL/GenBank/DDBJ databases">
        <title>Whole genome of Spiroplasma citri.</title>
        <authorList>
            <person name="Khanchezar A."/>
            <person name="Izadpanah K."/>
            <person name="Taghavi M."/>
            <person name="Ghorbani A."/>
            <person name="Beven L."/>
        </authorList>
    </citation>
    <scope>NUCLEOTIDE SEQUENCE [LARGE SCALE GENOMIC DNA]</scope>
    <source>
        <strain evidence="1 2">D4</strain>
    </source>
</reference>
<dbReference type="AlphaFoldDB" id="A0AAX3T0D0"/>
<organism evidence="1 2">
    <name type="scientific">Spiroplasma citri</name>
    <dbReference type="NCBI Taxonomy" id="2133"/>
    <lineage>
        <taxon>Bacteria</taxon>
        <taxon>Bacillati</taxon>
        <taxon>Mycoplasmatota</taxon>
        <taxon>Mollicutes</taxon>
        <taxon>Entomoplasmatales</taxon>
        <taxon>Spiroplasmataceae</taxon>
        <taxon>Spiroplasma</taxon>
    </lineage>
</organism>
<dbReference type="Proteomes" id="UP001214629">
    <property type="component" value="Chromosome"/>
</dbReference>
<dbReference type="RefSeq" id="WP_277939211.1">
    <property type="nucleotide sequence ID" value="NZ_CP096246.1"/>
</dbReference>